<dbReference type="Gene3D" id="2.30.29.30">
    <property type="entry name" value="Pleckstrin-homology domain (PH domain)/Phosphotyrosine-binding domain (PTB)"/>
    <property type="match status" value="1"/>
</dbReference>
<dbReference type="SMART" id="SM00454">
    <property type="entry name" value="SAM"/>
    <property type="match status" value="1"/>
</dbReference>
<feature type="compositionally biased region" description="Polar residues" evidence="1">
    <location>
        <begin position="98"/>
        <end position="116"/>
    </location>
</feature>
<feature type="compositionally biased region" description="Basic and acidic residues" evidence="1">
    <location>
        <begin position="308"/>
        <end position="328"/>
    </location>
</feature>
<gene>
    <name evidence="4" type="ORF">H4Q32_001236</name>
</gene>
<evidence type="ECO:0000259" key="3">
    <source>
        <dbReference type="PROSITE" id="PS50105"/>
    </source>
</evidence>
<name>A0ABQ8MI20_LABRO</name>
<dbReference type="Gene3D" id="1.10.150.50">
    <property type="entry name" value="Transcription Factor, Ets-1"/>
    <property type="match status" value="1"/>
</dbReference>
<feature type="region of interest" description="Disordered" evidence="1">
    <location>
        <begin position="75"/>
        <end position="178"/>
    </location>
</feature>
<dbReference type="InterPro" id="IPR052227">
    <property type="entry name" value="Arf-Rho-GAP_ANK-PH_domain"/>
</dbReference>
<dbReference type="PROSITE" id="PS50003">
    <property type="entry name" value="PH_DOMAIN"/>
    <property type="match status" value="1"/>
</dbReference>
<comment type="caution">
    <text evidence="4">The sequence shown here is derived from an EMBL/GenBank/DDBJ whole genome shotgun (WGS) entry which is preliminary data.</text>
</comment>
<feature type="compositionally biased region" description="Acidic residues" evidence="1">
    <location>
        <begin position="160"/>
        <end position="173"/>
    </location>
</feature>
<reference evidence="4 5" key="1">
    <citation type="submission" date="2022-01" db="EMBL/GenBank/DDBJ databases">
        <title>A high-quality chromosome-level genome assembly of rohu carp, Labeo rohita.</title>
        <authorList>
            <person name="Arick M.A. II"/>
            <person name="Hsu C.-Y."/>
            <person name="Magbanua Z."/>
            <person name="Pechanova O."/>
            <person name="Grover C."/>
            <person name="Miller E."/>
            <person name="Thrash A."/>
            <person name="Ezzel L."/>
            <person name="Alam S."/>
            <person name="Benzie J."/>
            <person name="Hamilton M."/>
            <person name="Karsi A."/>
            <person name="Lawrence M.L."/>
            <person name="Peterson D.G."/>
        </authorList>
    </citation>
    <scope>NUCLEOTIDE SEQUENCE [LARGE SCALE GENOMIC DNA]</scope>
    <source>
        <strain evidence="5">BAU-BD-2019</strain>
        <tissue evidence="4">Blood</tissue>
    </source>
</reference>
<evidence type="ECO:0000313" key="5">
    <source>
        <dbReference type="Proteomes" id="UP000830375"/>
    </source>
</evidence>
<keyword evidence="5" id="KW-1185">Reference proteome</keyword>
<feature type="compositionally biased region" description="Low complexity" evidence="1">
    <location>
        <begin position="142"/>
        <end position="156"/>
    </location>
</feature>
<feature type="domain" description="SAM" evidence="3">
    <location>
        <begin position="2"/>
        <end position="66"/>
    </location>
</feature>
<evidence type="ECO:0000259" key="2">
    <source>
        <dbReference type="PROSITE" id="PS50003"/>
    </source>
</evidence>
<dbReference type="PANTHER" id="PTHR45899">
    <property type="entry name" value="RHO GTPASE ACTIVATING PROTEIN AT 15B, ISOFORM C"/>
    <property type="match status" value="1"/>
</dbReference>
<dbReference type="Proteomes" id="UP000830375">
    <property type="component" value="Unassembled WGS sequence"/>
</dbReference>
<evidence type="ECO:0000313" key="4">
    <source>
        <dbReference type="EMBL" id="KAI2662399.1"/>
    </source>
</evidence>
<dbReference type="InterPro" id="IPR011993">
    <property type="entry name" value="PH-like_dom_sf"/>
</dbReference>
<accession>A0ABQ8MI20</accession>
<sequence>MEPDQEITRWLTSLHLAQYASSFARAGYRCLKDLRGLTEENLLEVDNIPTGHRRRILSSLETLMVDVDGGKGSVKVPVRRKPIPRPRQVFSKSEKRGTSCQYSQGTTRQTRPSRTTADSERMAIGSATLPHTLPSVTCHTVSSGFGSGSEDGSSGSLENFSEEPVPDENDDFPSEGASVGFQGEMVENEIYEQCTFVEEPSELRSTRSYKLRHRPVPQIPEHPFMPAYDWNVAANNNNDHLTKSEGPVCPTGIQKAPLQTTLSPIAPYGELFLYNSAETELDLGNDVKSSQGVKENLEQQKLRNKRAQTQERTHNNKKQDLSKQHYVDDGNDDEDDYSTVQECTLSQRLANECSLKHSAPPALLLSTGPSALAQPQTDVTDIYSVAQDNLPGLLKSNLPSQEVSISPYACFYGTRNAATKAGWLDKLSPQGNCVFQRRWVKLEGGNLTYYNSDKFEQGEQRQA</sequence>
<protein>
    <submittedName>
        <fullName evidence="4">Arf-GAP with Rho-GAP domain, ANK repeat and PH domain-containing protein 2</fullName>
    </submittedName>
</protein>
<dbReference type="Pfam" id="PF00536">
    <property type="entry name" value="SAM_1"/>
    <property type="match status" value="1"/>
</dbReference>
<organism evidence="4 5">
    <name type="scientific">Labeo rohita</name>
    <name type="common">Indian major carp</name>
    <name type="synonym">Cyprinus rohita</name>
    <dbReference type="NCBI Taxonomy" id="84645"/>
    <lineage>
        <taxon>Eukaryota</taxon>
        <taxon>Metazoa</taxon>
        <taxon>Chordata</taxon>
        <taxon>Craniata</taxon>
        <taxon>Vertebrata</taxon>
        <taxon>Euteleostomi</taxon>
        <taxon>Actinopterygii</taxon>
        <taxon>Neopterygii</taxon>
        <taxon>Teleostei</taxon>
        <taxon>Ostariophysi</taxon>
        <taxon>Cypriniformes</taxon>
        <taxon>Cyprinidae</taxon>
        <taxon>Labeoninae</taxon>
        <taxon>Labeonini</taxon>
        <taxon>Labeo</taxon>
    </lineage>
</organism>
<feature type="domain" description="PH" evidence="2">
    <location>
        <begin position="417"/>
        <end position="463"/>
    </location>
</feature>
<feature type="region of interest" description="Disordered" evidence="1">
    <location>
        <begin position="285"/>
        <end position="335"/>
    </location>
</feature>
<proteinExistence type="predicted"/>
<evidence type="ECO:0000256" key="1">
    <source>
        <dbReference type="SAM" id="MobiDB-lite"/>
    </source>
</evidence>
<dbReference type="EMBL" id="JACTAM010000007">
    <property type="protein sequence ID" value="KAI2662399.1"/>
    <property type="molecule type" value="Genomic_DNA"/>
</dbReference>
<dbReference type="InterPro" id="IPR001660">
    <property type="entry name" value="SAM"/>
</dbReference>
<dbReference type="SUPFAM" id="SSF47769">
    <property type="entry name" value="SAM/Pointed domain"/>
    <property type="match status" value="1"/>
</dbReference>
<dbReference type="PANTHER" id="PTHR45899:SF1">
    <property type="entry name" value="ARF-GAP WITH RHO-GAP DOMAIN, ANK REPEAT AND PH DOMAIN-CONTAINING PROTEIN 2"/>
    <property type="match status" value="1"/>
</dbReference>
<dbReference type="InterPro" id="IPR001849">
    <property type="entry name" value="PH_domain"/>
</dbReference>
<dbReference type="InterPro" id="IPR013761">
    <property type="entry name" value="SAM/pointed_sf"/>
</dbReference>
<dbReference type="PROSITE" id="PS50105">
    <property type="entry name" value="SAM_DOMAIN"/>
    <property type="match status" value="1"/>
</dbReference>
<dbReference type="SUPFAM" id="SSF50729">
    <property type="entry name" value="PH domain-like"/>
    <property type="match status" value="1"/>
</dbReference>